<comment type="caution">
    <text evidence="2">The sequence shown here is derived from an EMBL/GenBank/DDBJ whole genome shotgun (WGS) entry which is preliminary data.</text>
</comment>
<dbReference type="Pfam" id="PF03551">
    <property type="entry name" value="PadR"/>
    <property type="match status" value="1"/>
</dbReference>
<gene>
    <name evidence="2" type="ORF">LG34_02625</name>
</gene>
<proteinExistence type="predicted"/>
<dbReference type="PANTHER" id="PTHR43252">
    <property type="entry name" value="TRANSCRIPTIONAL REGULATOR YQJI"/>
    <property type="match status" value="1"/>
</dbReference>
<name>A0A2V1JS35_EUBRA</name>
<dbReference type="EMBL" id="JRFU01000023">
    <property type="protein sequence ID" value="PWE87667.1"/>
    <property type="molecule type" value="Genomic_DNA"/>
</dbReference>
<dbReference type="PANTHER" id="PTHR43252:SF7">
    <property type="entry name" value="TRANSCRIPTIONAL REGULATOR YQJI"/>
    <property type="match status" value="1"/>
</dbReference>
<protein>
    <submittedName>
        <fullName evidence="2">PadR family transcriptional regulator</fullName>
    </submittedName>
</protein>
<dbReference type="AlphaFoldDB" id="A0A2V1JS35"/>
<sequence>MAVDKSLISGSTTMLILQLLEEKDMYGYEMIETLQKKSQNVFQLKAGTLYPLLHTLEGKGYLTSYEDSTGQKVRKYYSITKSGKNFLSQKKEEWKEYSAAVANILTSRLTGSADVISSYVPQLEG</sequence>
<evidence type="ECO:0000313" key="3">
    <source>
        <dbReference type="Proteomes" id="UP000245288"/>
    </source>
</evidence>
<evidence type="ECO:0000259" key="1">
    <source>
        <dbReference type="Pfam" id="PF03551"/>
    </source>
</evidence>
<accession>A0A2V1JS35</accession>
<evidence type="ECO:0000313" key="2">
    <source>
        <dbReference type="EMBL" id="PWE87667.1"/>
    </source>
</evidence>
<dbReference type="Proteomes" id="UP000245288">
    <property type="component" value="Unassembled WGS sequence"/>
</dbReference>
<reference evidence="2 3" key="1">
    <citation type="submission" date="2014-09" db="EMBL/GenBank/DDBJ databases">
        <title>Butyrate-producing bacteria isolated from human gut.</title>
        <authorList>
            <person name="Zhang Q."/>
            <person name="Zhao L."/>
        </authorList>
    </citation>
    <scope>NUCLEOTIDE SEQUENCE [LARGE SCALE GENOMIC DNA]</scope>
    <source>
        <strain evidence="2 3">21</strain>
    </source>
</reference>
<dbReference type="SUPFAM" id="SSF46785">
    <property type="entry name" value="Winged helix' DNA-binding domain"/>
    <property type="match status" value="1"/>
</dbReference>
<dbReference type="Gene3D" id="1.10.10.10">
    <property type="entry name" value="Winged helix-like DNA-binding domain superfamily/Winged helix DNA-binding domain"/>
    <property type="match status" value="1"/>
</dbReference>
<dbReference type="OrthoDB" id="9808017at2"/>
<keyword evidence="3" id="KW-1185">Reference proteome</keyword>
<dbReference type="InterPro" id="IPR036390">
    <property type="entry name" value="WH_DNA-bd_sf"/>
</dbReference>
<feature type="domain" description="Transcription regulator PadR N-terminal" evidence="1">
    <location>
        <begin position="16"/>
        <end position="88"/>
    </location>
</feature>
<dbReference type="RefSeq" id="WP_109214732.1">
    <property type="nucleotide sequence ID" value="NZ_JBGLFH010000006.1"/>
</dbReference>
<organism evidence="2 3">
    <name type="scientific">Eubacterium ramulus</name>
    <dbReference type="NCBI Taxonomy" id="39490"/>
    <lineage>
        <taxon>Bacteria</taxon>
        <taxon>Bacillati</taxon>
        <taxon>Bacillota</taxon>
        <taxon>Clostridia</taxon>
        <taxon>Eubacteriales</taxon>
        <taxon>Eubacteriaceae</taxon>
        <taxon>Eubacterium</taxon>
    </lineage>
</organism>
<dbReference type="InterPro" id="IPR036388">
    <property type="entry name" value="WH-like_DNA-bd_sf"/>
</dbReference>
<dbReference type="InterPro" id="IPR005149">
    <property type="entry name" value="Tscrpt_reg_PadR_N"/>
</dbReference>